<name>A0A2P2R4H8_RHIMU</name>
<dbReference type="EMBL" id="GGEC01093669">
    <property type="protein sequence ID" value="MBX74153.1"/>
    <property type="molecule type" value="Transcribed_RNA"/>
</dbReference>
<accession>A0A2P2R4H8</accession>
<sequence>MKGGAGWLRKLKSWAGTSKLTASTRIPTERYKIRAKQRNNHKTPTAHLKHTTNKN</sequence>
<organism evidence="2">
    <name type="scientific">Rhizophora mucronata</name>
    <name type="common">Asiatic mangrove</name>
    <dbReference type="NCBI Taxonomy" id="61149"/>
    <lineage>
        <taxon>Eukaryota</taxon>
        <taxon>Viridiplantae</taxon>
        <taxon>Streptophyta</taxon>
        <taxon>Embryophyta</taxon>
        <taxon>Tracheophyta</taxon>
        <taxon>Spermatophyta</taxon>
        <taxon>Magnoliopsida</taxon>
        <taxon>eudicotyledons</taxon>
        <taxon>Gunneridae</taxon>
        <taxon>Pentapetalae</taxon>
        <taxon>rosids</taxon>
        <taxon>fabids</taxon>
        <taxon>Malpighiales</taxon>
        <taxon>Rhizophoraceae</taxon>
        <taxon>Rhizophora</taxon>
    </lineage>
</organism>
<evidence type="ECO:0000313" key="2">
    <source>
        <dbReference type="EMBL" id="MBX74153.1"/>
    </source>
</evidence>
<proteinExistence type="predicted"/>
<evidence type="ECO:0000256" key="1">
    <source>
        <dbReference type="SAM" id="MobiDB-lite"/>
    </source>
</evidence>
<feature type="region of interest" description="Disordered" evidence="1">
    <location>
        <begin position="34"/>
        <end position="55"/>
    </location>
</feature>
<dbReference type="AlphaFoldDB" id="A0A2P2R4H8"/>
<protein>
    <submittedName>
        <fullName evidence="2">Uncharacterized protein</fullName>
    </submittedName>
</protein>
<reference evidence="2" key="1">
    <citation type="submission" date="2018-02" db="EMBL/GenBank/DDBJ databases">
        <title>Rhizophora mucronata_Transcriptome.</title>
        <authorList>
            <person name="Meera S.P."/>
            <person name="Sreeshan A."/>
            <person name="Augustine A."/>
        </authorList>
    </citation>
    <scope>NUCLEOTIDE SEQUENCE</scope>
    <source>
        <tissue evidence="2">Leaf</tissue>
    </source>
</reference>